<keyword evidence="3" id="KW-0670">Pyruvate</keyword>
<dbReference type="InterPro" id="IPR013815">
    <property type="entry name" value="ATP_grasp_subdomain_1"/>
</dbReference>
<dbReference type="PANTHER" id="PTHR43615:SF1">
    <property type="entry name" value="PPDK_N DOMAIN-CONTAINING PROTEIN"/>
    <property type="match status" value="1"/>
</dbReference>
<dbReference type="Gene3D" id="3.50.30.10">
    <property type="entry name" value="Phosphohistidine domain"/>
    <property type="match status" value="1"/>
</dbReference>
<dbReference type="EMBL" id="LS483343">
    <property type="protein sequence ID" value="SQF40808.1"/>
    <property type="molecule type" value="Genomic_DNA"/>
</dbReference>
<dbReference type="PANTHER" id="PTHR43615">
    <property type="entry name" value="PHOSPHOENOLPYRUVATE SYNTHASE-RELATED"/>
    <property type="match status" value="1"/>
</dbReference>
<dbReference type="Gene3D" id="3.30.470.20">
    <property type="entry name" value="ATP-grasp fold, B domain"/>
    <property type="match status" value="1"/>
</dbReference>
<dbReference type="Pfam" id="PF01326">
    <property type="entry name" value="PPDK_N"/>
    <property type="match status" value="1"/>
</dbReference>
<accession>A0A2X3VN31</accession>
<dbReference type="Gene3D" id="3.30.1490.20">
    <property type="entry name" value="ATP-grasp fold, A domain"/>
    <property type="match status" value="1"/>
</dbReference>
<dbReference type="GO" id="GO:0005524">
    <property type="term" value="F:ATP binding"/>
    <property type="evidence" value="ECO:0007669"/>
    <property type="project" value="InterPro"/>
</dbReference>
<sequence>MELLELHQAKVKASYGGKVNGLIHLIQAGFLVPRGLILSAEINLKLLELLRLDASQHLTDSRHRFLLKEMIQSLESFMDEGKSYIVRSSSFLEDGQDSSFAGQYESINGCQTVDQVLQAIEQCLMTAGSHKVKAYQKNQVSSHHVNNLALLIQEEVGADFSGVSFGVNPVSQKDRLWSLEYVQGGGDPLVSGHHQPFAVSSSWDAPVDLEGQLLDAALLNRLRADTLLISEIMQCPMDIEFCLVGQDLYYVQARPITRFNPRVSKGRWTTANFRDGGVAAQSCPALMASLYQHSWQLALGDFLTHHQLLSADQVEELMLLHYGRPYWNLGIVKTAMEQIPGYVESEFDSELGVAKDYEGKGVVSKFSLKSVVHLIKVAFALNRTSKNWLETAQTRKDKLLSLYHNLEVALNQAQDQAGLEMIWRDLVTKAYLRSETTYFKQVFINTVQLSLKKNRLLKRISQEDFFDLISALGNLSHTQVDRALYQIAQTILSNQLLRKEWESLSIDQLLVKSSEERLDMTLIRQFLADYGYHSKRELYLLEPSFSEDSSFIFDSIQQMVLKPQQPSFEKSDLRHRQELIREEVGSFHYRRLYKDIRFLRDLLWWREEFKDISTRYYHLIRQWTLSLGKCYEEQGLISCAEDLFYLSWQDILAFMDGKLGSDHLTEKAAKNRQYCRIYDKAVVPGDLFETRRGRIQEKESETELQGLAASGGFVTARVRVLTDMNDLGQIEAGEILVTPFTDTGWSPIFSRLSGLVTETGGVLCHASIVAREYGIPTLVCVENACQRLRTGMLVTIDSDQGRLIIEEE</sequence>
<dbReference type="Proteomes" id="UP000249495">
    <property type="component" value="Chromosome 1"/>
</dbReference>
<dbReference type="KEGG" id="sfer:NCTC12278_01387"/>
<dbReference type="InterPro" id="IPR051549">
    <property type="entry name" value="PEP_Utilizing_Enz"/>
</dbReference>
<gene>
    <name evidence="3" type="primary">cmdD</name>
    <name evidence="3" type="ORF">NCTC12278_01387</name>
</gene>
<dbReference type="STRING" id="1123303.GCA_000372425_00904"/>
<dbReference type="Pfam" id="PF00391">
    <property type="entry name" value="PEP-utilizers"/>
    <property type="match status" value="1"/>
</dbReference>
<protein>
    <submittedName>
        <fullName evidence="3">Phosphoenolpyruvate synthase</fullName>
    </submittedName>
</protein>
<dbReference type="InterPro" id="IPR002192">
    <property type="entry name" value="PPDK_AMP/ATP-bd"/>
</dbReference>
<dbReference type="SUPFAM" id="SSF52009">
    <property type="entry name" value="Phosphohistidine domain"/>
    <property type="match status" value="1"/>
</dbReference>
<evidence type="ECO:0000259" key="1">
    <source>
        <dbReference type="Pfam" id="PF00391"/>
    </source>
</evidence>
<dbReference type="AlphaFoldDB" id="A0A2X3VN31"/>
<dbReference type="InterPro" id="IPR008279">
    <property type="entry name" value="PEP-util_enz_mobile_dom"/>
</dbReference>
<feature type="domain" description="PEP-utilising enzyme mobile" evidence="1">
    <location>
        <begin position="731"/>
        <end position="801"/>
    </location>
</feature>
<evidence type="ECO:0000313" key="3">
    <source>
        <dbReference type="EMBL" id="SQF40808.1"/>
    </source>
</evidence>
<keyword evidence="4" id="KW-1185">Reference proteome</keyword>
<organism evidence="3 4">
    <name type="scientific">Streptococcus ferus</name>
    <dbReference type="NCBI Taxonomy" id="1345"/>
    <lineage>
        <taxon>Bacteria</taxon>
        <taxon>Bacillati</taxon>
        <taxon>Bacillota</taxon>
        <taxon>Bacilli</taxon>
        <taxon>Lactobacillales</taxon>
        <taxon>Streptococcaceae</taxon>
        <taxon>Streptococcus</taxon>
    </lineage>
</organism>
<dbReference type="RefSeq" id="WP_018030234.1">
    <property type="nucleotide sequence ID" value="NZ_LS483343.1"/>
</dbReference>
<dbReference type="SUPFAM" id="SSF56059">
    <property type="entry name" value="Glutathione synthetase ATP-binding domain-like"/>
    <property type="match status" value="1"/>
</dbReference>
<evidence type="ECO:0000259" key="2">
    <source>
        <dbReference type="Pfam" id="PF01326"/>
    </source>
</evidence>
<reference evidence="3 4" key="1">
    <citation type="submission" date="2018-06" db="EMBL/GenBank/DDBJ databases">
        <authorList>
            <consortium name="Pathogen Informatics"/>
            <person name="Doyle S."/>
        </authorList>
    </citation>
    <scope>NUCLEOTIDE SEQUENCE [LARGE SCALE GENOMIC DNA]</scope>
    <source>
        <strain evidence="3 4">NCTC12278</strain>
    </source>
</reference>
<feature type="domain" description="Pyruvate phosphate dikinase AMP/ATP-binding" evidence="2">
    <location>
        <begin position="68"/>
        <end position="196"/>
    </location>
</feature>
<proteinExistence type="predicted"/>
<dbReference type="InterPro" id="IPR036637">
    <property type="entry name" value="Phosphohistidine_dom_sf"/>
</dbReference>
<evidence type="ECO:0000313" key="4">
    <source>
        <dbReference type="Proteomes" id="UP000249495"/>
    </source>
</evidence>
<name>A0A2X3VN31_9STRE</name>
<dbReference type="GO" id="GO:0016301">
    <property type="term" value="F:kinase activity"/>
    <property type="evidence" value="ECO:0007669"/>
    <property type="project" value="InterPro"/>
</dbReference>